<organism evidence="1">
    <name type="scientific">Ornithinibacillus sp. 4-3</name>
    <dbReference type="NCBI Taxonomy" id="3231488"/>
    <lineage>
        <taxon>Bacteria</taxon>
        <taxon>Bacillati</taxon>
        <taxon>Bacillota</taxon>
        <taxon>Bacilli</taxon>
        <taxon>Bacillales</taxon>
        <taxon>Bacillaceae</taxon>
        <taxon>Ornithinibacillus</taxon>
    </lineage>
</organism>
<proteinExistence type="predicted"/>
<reference evidence="1" key="1">
    <citation type="submission" date="2024-07" db="EMBL/GenBank/DDBJ databases">
        <title>Halotolerant mesophilic bacterium Ornithinibacillus sp. 4-3, sp. nov., isolated from soil.</title>
        <authorList>
            <person name="Sidarenka A.V."/>
            <person name="Guliayeva D.E."/>
            <person name="Leanovich S.I."/>
            <person name="Hileuskaya K.S."/>
            <person name="Akhremchuk A.E."/>
            <person name="Sikolenko M.A."/>
            <person name="Valentovich L.N."/>
        </authorList>
    </citation>
    <scope>NUCLEOTIDE SEQUENCE</scope>
    <source>
        <strain evidence="1">4-3</strain>
    </source>
</reference>
<evidence type="ECO:0000313" key="1">
    <source>
        <dbReference type="EMBL" id="XDK33086.1"/>
    </source>
</evidence>
<dbReference type="RefSeq" id="WP_368653773.1">
    <property type="nucleotide sequence ID" value="NZ_CP162599.1"/>
</dbReference>
<name>A0AB39HS93_9BACI</name>
<accession>A0AB39HS93</accession>
<protein>
    <submittedName>
        <fullName evidence="1">DUF2634 domain-containing protein</fullName>
    </submittedName>
</protein>
<gene>
    <name evidence="1" type="ORF">AB4Y30_01555</name>
</gene>
<dbReference type="EMBL" id="CP162599">
    <property type="protein sequence ID" value="XDK33086.1"/>
    <property type="molecule type" value="Genomic_DNA"/>
</dbReference>
<sequence>MLSPEIEIEDFDSDELEEETSRTYRIDWEKGIITNELISGQEAILQYIYISLRTPRFAHSIYSDETGSELDELLSDKEVSPDFIEMEIPRIIEEALIFDERIDSVSDFELKRIDDELHVKFTVTSIEGELNIEEVL</sequence>
<dbReference type="Pfam" id="PF10934">
    <property type="entry name" value="Sheath_initiator"/>
    <property type="match status" value="1"/>
</dbReference>
<dbReference type="InterPro" id="IPR020288">
    <property type="entry name" value="Sheath_initiator"/>
</dbReference>
<dbReference type="AlphaFoldDB" id="A0AB39HS93"/>